<evidence type="ECO:0000259" key="3">
    <source>
        <dbReference type="Pfam" id="PF07510"/>
    </source>
</evidence>
<feature type="domain" description="GmrSD restriction endonucleases C-terminal" evidence="3">
    <location>
        <begin position="459"/>
        <end position="639"/>
    </location>
</feature>
<dbReference type="RefSeq" id="WP_165778734.1">
    <property type="nucleotide sequence ID" value="NZ_NMYC01000005.1"/>
</dbReference>
<protein>
    <submittedName>
        <fullName evidence="4">Type I restriction-modification system protein</fullName>
    </submittedName>
</protein>
<dbReference type="AlphaFoldDB" id="A0A2N5IYA5"/>
<dbReference type="Proteomes" id="UP000234935">
    <property type="component" value="Unassembled WGS sequence"/>
</dbReference>
<accession>A0A2N5IYA5</accession>
<dbReference type="InterPro" id="IPR004919">
    <property type="entry name" value="GmrSD_N"/>
</dbReference>
<dbReference type="Pfam" id="PF03235">
    <property type="entry name" value="GmrSD_N"/>
    <property type="match status" value="1"/>
</dbReference>
<comment type="caution">
    <text evidence="4">The sequence shown here is derived from an EMBL/GenBank/DDBJ whole genome shotgun (WGS) entry which is preliminary data.</text>
</comment>
<name>A0A2N5IYA5_9BIFI</name>
<proteinExistence type="predicted"/>
<dbReference type="EMBL" id="NMYC01000005">
    <property type="protein sequence ID" value="PLS26947.1"/>
    <property type="molecule type" value="Genomic_DNA"/>
</dbReference>
<evidence type="ECO:0000313" key="5">
    <source>
        <dbReference type="Proteomes" id="UP000234935"/>
    </source>
</evidence>
<dbReference type="PANTHER" id="PTHR35149:SF1">
    <property type="entry name" value="DUF5655 DOMAIN-CONTAINING PROTEIN"/>
    <property type="match status" value="1"/>
</dbReference>
<feature type="domain" description="GmrSD restriction endonucleases N-terminal" evidence="2">
    <location>
        <begin position="18"/>
        <end position="241"/>
    </location>
</feature>
<gene>
    <name evidence="4" type="ORF">CGZ88_1432</name>
</gene>
<keyword evidence="5" id="KW-1185">Reference proteome</keyword>
<evidence type="ECO:0000313" key="4">
    <source>
        <dbReference type="EMBL" id="PLS26947.1"/>
    </source>
</evidence>
<reference evidence="4 5" key="1">
    <citation type="submission" date="2017-07" db="EMBL/GenBank/DDBJ databases">
        <title>Bifidobacterium novel species.</title>
        <authorList>
            <person name="Lugli G.A."/>
            <person name="Milani C."/>
            <person name="Duranti S."/>
            <person name="Mangifesta M."/>
        </authorList>
    </citation>
    <scope>NUCLEOTIDE SEQUENCE [LARGE SCALE GENOMIC DNA]</scope>
    <source>
        <strain evidence="5">Goo31D</strain>
    </source>
</reference>
<feature type="compositionally biased region" description="Basic and acidic residues" evidence="1">
    <location>
        <begin position="580"/>
        <end position="593"/>
    </location>
</feature>
<sequence length="662" mass="76617">MNIVAKSRSLAETLRMDSREHYRIPPYQRPYSWKNQQIDQLFQDICAEDNGYYIGNILVATQEKENDPSGATYEVIDGQQRLTTLSLFLLALWEICIEFRDDDAVAKEDRRRAEKMSTRISCRLIVDDNVTNPRLQLLRDDAVIYQELIRCIHARDEGKVENPRVKRNRVFMKRYRHVFDTLKDKDTFPDMEAISDFYDKLMDLMILQIEAPNIGDAFNIFSSLNSKGLPLTLVDLLKSEFLSMDSNQNDTQRESSLETRWEELAGIFTNADGDVDSKAFTQFFLNNYDAFESSAKGSVTKGKALYRYQDVLKRKRSASRLGGRTYMQAMIGRARAYATIIRLFDESGASSGNALLDDQEIQQLLQDLKQLESTQAYPLLLFLFVKADDLQLDKDKLSVILRAFVTFYVRRNIAEYPKSSNIRAKLIGLIRAIDGTDDSLRGEDIVRAIVHTLKDMSRNDEDFGEEILKRPIYDQNAKTTRFVLIDLEHGLQRSNHVSLSTKARPLDLDDRLPNGKPRWTIEHILPEGDLPEHWKERISPDDPSIANDLKDEYTHRFGNLTLTAYNENMQQKPFSVSEHPVSENDTHYDLSKRDYKDNGEYVGLRSPLQINTSIPEEGESIEDKESWTVHDIKRRSEWFRDEMLKRYRFPDAPEVPDVPDAN</sequence>
<evidence type="ECO:0000259" key="2">
    <source>
        <dbReference type="Pfam" id="PF03235"/>
    </source>
</evidence>
<feature type="region of interest" description="Disordered" evidence="1">
    <location>
        <begin position="574"/>
        <end position="593"/>
    </location>
</feature>
<organism evidence="4 5">
    <name type="scientific">Bifidobacterium anseris</name>
    <dbReference type="NCBI Taxonomy" id="2020963"/>
    <lineage>
        <taxon>Bacteria</taxon>
        <taxon>Bacillati</taxon>
        <taxon>Actinomycetota</taxon>
        <taxon>Actinomycetes</taxon>
        <taxon>Bifidobacteriales</taxon>
        <taxon>Bifidobacteriaceae</taxon>
        <taxon>Bifidobacterium</taxon>
    </lineage>
</organism>
<dbReference type="PANTHER" id="PTHR35149">
    <property type="entry name" value="SLL5132 PROTEIN"/>
    <property type="match status" value="1"/>
</dbReference>
<dbReference type="InterPro" id="IPR011089">
    <property type="entry name" value="GmrSD_C"/>
</dbReference>
<evidence type="ECO:0000256" key="1">
    <source>
        <dbReference type="SAM" id="MobiDB-lite"/>
    </source>
</evidence>
<dbReference type="Pfam" id="PF07510">
    <property type="entry name" value="GmrSD_C"/>
    <property type="match status" value="1"/>
</dbReference>